<evidence type="ECO:0000256" key="2">
    <source>
        <dbReference type="ARBA" id="ARBA00023125"/>
    </source>
</evidence>
<keyword evidence="2" id="KW-0238">DNA-binding</keyword>
<evidence type="ECO:0000256" key="1">
    <source>
        <dbReference type="ARBA" id="ARBA00023015"/>
    </source>
</evidence>
<feature type="domain" description="HTH gntR-type" evidence="4">
    <location>
        <begin position="20"/>
        <end position="87"/>
    </location>
</feature>
<reference evidence="5 6" key="1">
    <citation type="submission" date="2020-04" db="EMBL/GenBank/DDBJ databases">
        <authorList>
            <person name="Klaysubun C."/>
            <person name="Duangmal K."/>
            <person name="Lipun K."/>
        </authorList>
    </citation>
    <scope>NUCLEOTIDE SEQUENCE [LARGE SCALE GENOMIC DNA]</scope>
    <source>
        <strain evidence="5 6">K10HN5</strain>
    </source>
</reference>
<dbReference type="Pfam" id="PF00392">
    <property type="entry name" value="GntR"/>
    <property type="match status" value="1"/>
</dbReference>
<dbReference type="SMART" id="SM00895">
    <property type="entry name" value="FCD"/>
    <property type="match status" value="1"/>
</dbReference>
<dbReference type="Gene3D" id="1.10.10.10">
    <property type="entry name" value="Winged helix-like DNA-binding domain superfamily/Winged helix DNA-binding domain"/>
    <property type="match status" value="1"/>
</dbReference>
<dbReference type="SUPFAM" id="SSF48008">
    <property type="entry name" value="GntR ligand-binding domain-like"/>
    <property type="match status" value="1"/>
</dbReference>
<dbReference type="PANTHER" id="PTHR43537">
    <property type="entry name" value="TRANSCRIPTIONAL REGULATOR, GNTR FAMILY"/>
    <property type="match status" value="1"/>
</dbReference>
<evidence type="ECO:0000313" key="6">
    <source>
        <dbReference type="Proteomes" id="UP000820669"/>
    </source>
</evidence>
<evidence type="ECO:0000259" key="4">
    <source>
        <dbReference type="PROSITE" id="PS50949"/>
    </source>
</evidence>
<protein>
    <submittedName>
        <fullName evidence="5">GntR family transcriptional regulator</fullName>
    </submittedName>
</protein>
<name>A0ABX1SK97_9PSEU</name>
<dbReference type="PROSITE" id="PS50949">
    <property type="entry name" value="HTH_GNTR"/>
    <property type="match status" value="1"/>
</dbReference>
<keyword evidence="6" id="KW-1185">Reference proteome</keyword>
<dbReference type="InterPro" id="IPR011711">
    <property type="entry name" value="GntR_C"/>
</dbReference>
<feature type="non-terminal residue" evidence="5">
    <location>
        <position position="243"/>
    </location>
</feature>
<evidence type="ECO:0000256" key="3">
    <source>
        <dbReference type="ARBA" id="ARBA00023163"/>
    </source>
</evidence>
<keyword evidence="1" id="KW-0805">Transcription regulation</keyword>
<accession>A0ABX1SK97</accession>
<dbReference type="RefSeq" id="WP_169385461.1">
    <property type="nucleotide sequence ID" value="NZ_JAAXLA010000111.1"/>
</dbReference>
<dbReference type="EMBL" id="JAAXLA010000111">
    <property type="protein sequence ID" value="NMI01952.1"/>
    <property type="molecule type" value="Genomic_DNA"/>
</dbReference>
<organism evidence="5 6">
    <name type="scientific">Pseudonocardia acidicola</name>
    <dbReference type="NCBI Taxonomy" id="2724939"/>
    <lineage>
        <taxon>Bacteria</taxon>
        <taxon>Bacillati</taxon>
        <taxon>Actinomycetota</taxon>
        <taxon>Actinomycetes</taxon>
        <taxon>Pseudonocardiales</taxon>
        <taxon>Pseudonocardiaceae</taxon>
        <taxon>Pseudonocardia</taxon>
    </lineage>
</organism>
<dbReference type="Gene3D" id="1.20.120.530">
    <property type="entry name" value="GntR ligand-binding domain-like"/>
    <property type="match status" value="1"/>
</dbReference>
<dbReference type="PANTHER" id="PTHR43537:SF24">
    <property type="entry name" value="GLUCONATE OPERON TRANSCRIPTIONAL REPRESSOR"/>
    <property type="match status" value="1"/>
</dbReference>
<gene>
    <name evidence="5" type="ORF">HF526_32335</name>
</gene>
<dbReference type="CDD" id="cd07377">
    <property type="entry name" value="WHTH_GntR"/>
    <property type="match status" value="1"/>
</dbReference>
<sequence>MLETPDAMDLLADDGLPMAQRSSEGVARLIRKAILDGRLQPGQPLRERALAEELGISRTPIREALFILHGEGLIDLIPNRGATVRTITATDVAEIYALRAVLESHAAATAAEHVTDADLARLEEAYARLERIGDHGSAHEQADADLQLHAAIAQATGNQLLRTMIGQVHAFTVTYRSQYPYSPEQVRRANVQHRAIIDALRDNDAKRAEELMREHVSWSRELALAHFSEGDPAGPSARPLPAG</sequence>
<comment type="caution">
    <text evidence="5">The sequence shown here is derived from an EMBL/GenBank/DDBJ whole genome shotgun (WGS) entry which is preliminary data.</text>
</comment>
<dbReference type="Proteomes" id="UP000820669">
    <property type="component" value="Unassembled WGS sequence"/>
</dbReference>
<evidence type="ECO:0000313" key="5">
    <source>
        <dbReference type="EMBL" id="NMI01952.1"/>
    </source>
</evidence>
<dbReference type="InterPro" id="IPR036388">
    <property type="entry name" value="WH-like_DNA-bd_sf"/>
</dbReference>
<proteinExistence type="predicted"/>
<dbReference type="Pfam" id="PF07729">
    <property type="entry name" value="FCD"/>
    <property type="match status" value="1"/>
</dbReference>
<dbReference type="SMART" id="SM00345">
    <property type="entry name" value="HTH_GNTR"/>
    <property type="match status" value="1"/>
</dbReference>
<dbReference type="InterPro" id="IPR008920">
    <property type="entry name" value="TF_FadR/GntR_C"/>
</dbReference>
<dbReference type="InterPro" id="IPR000524">
    <property type="entry name" value="Tscrpt_reg_HTH_GntR"/>
</dbReference>
<dbReference type="InterPro" id="IPR036390">
    <property type="entry name" value="WH_DNA-bd_sf"/>
</dbReference>
<keyword evidence="3" id="KW-0804">Transcription</keyword>
<dbReference type="SUPFAM" id="SSF46785">
    <property type="entry name" value="Winged helix' DNA-binding domain"/>
    <property type="match status" value="1"/>
</dbReference>
<dbReference type="PRINTS" id="PR00035">
    <property type="entry name" value="HTHGNTR"/>
</dbReference>